<dbReference type="EMBL" id="ML996702">
    <property type="protein sequence ID" value="KAF2397700.1"/>
    <property type="molecule type" value="Genomic_DNA"/>
</dbReference>
<dbReference type="InterPro" id="IPR003703">
    <property type="entry name" value="Acyl_CoA_thio"/>
</dbReference>
<evidence type="ECO:0000259" key="5">
    <source>
        <dbReference type="Pfam" id="PF20789"/>
    </source>
</evidence>
<dbReference type="SUPFAM" id="SSF54637">
    <property type="entry name" value="Thioesterase/thiol ester dehydrase-isomerase"/>
    <property type="match status" value="2"/>
</dbReference>
<accession>A0A6G1HNV1</accession>
<evidence type="ECO:0000259" key="4">
    <source>
        <dbReference type="Pfam" id="PF13622"/>
    </source>
</evidence>
<protein>
    <submittedName>
        <fullName evidence="6">Thioesterase/thiol ester dehydrase-isomerase</fullName>
    </submittedName>
</protein>
<comment type="similarity">
    <text evidence="1">Belongs to the C/M/P thioester hydrolase family.</text>
</comment>
<dbReference type="Pfam" id="PF13622">
    <property type="entry name" value="4HBT_3"/>
    <property type="match status" value="1"/>
</dbReference>
<feature type="region of interest" description="Disordered" evidence="3">
    <location>
        <begin position="341"/>
        <end position="368"/>
    </location>
</feature>
<evidence type="ECO:0000256" key="3">
    <source>
        <dbReference type="SAM" id="MobiDB-lite"/>
    </source>
</evidence>
<dbReference type="CDD" id="cd03444">
    <property type="entry name" value="Thioesterase_II_repeat1"/>
    <property type="match status" value="1"/>
</dbReference>
<sequence length="368" mass="41084">MSPPGKWLNGNAYTPFAEMLQLERVEGTEDTFRSCSPAFSPGSNTRAYGGHVYAQAAWAAAQTVGKGFCLHSITGWFTLQGDTSRPFVYRVRNVRQGGSYCQRQVDVWQEPDLEKGVCFTAICSFKRPEPTYNDRQHEGDLRAKYKAVLDGKRPEDWPEAPGVDSPYYWTTERERGYIDPFPGLQSRKVDMSAYNEGKATLEKRQLQYYSIIGDMPPVKEQPNLHACAHLYASDRNGLFPIPNFLDLGDQYQAIASLSHTVILHVEADGLNMIGPTGKPYWFLHEIEVTRIAHGRAMTNYKLWREDGVHVATCVQDGLLRMPPGVAVTTAFAARGKKDVKTVGKGEGDKAEGEKAGGRTEDERIKGKL</sequence>
<dbReference type="GO" id="GO:0005782">
    <property type="term" value="C:peroxisomal matrix"/>
    <property type="evidence" value="ECO:0007669"/>
    <property type="project" value="UniProtKB-SubCell"/>
</dbReference>
<keyword evidence="2" id="KW-0378">Hydrolase</keyword>
<dbReference type="AlphaFoldDB" id="A0A6G1HNV1"/>
<dbReference type="GO" id="GO:0009062">
    <property type="term" value="P:fatty acid catabolic process"/>
    <property type="evidence" value="ECO:0007669"/>
    <property type="project" value="TreeGrafter"/>
</dbReference>
<keyword evidence="6" id="KW-0413">Isomerase</keyword>
<dbReference type="PANTHER" id="PTHR11066:SF64">
    <property type="entry name" value="ACYL-COA THIOESTERASE (AFU_ORTHOLOGUE AFUA_1G12060)"/>
    <property type="match status" value="1"/>
</dbReference>
<dbReference type="InterPro" id="IPR029069">
    <property type="entry name" value="HotDog_dom_sf"/>
</dbReference>
<dbReference type="Gene3D" id="2.40.160.210">
    <property type="entry name" value="Acyl-CoA thioesterase, double hotdog domain"/>
    <property type="match status" value="1"/>
</dbReference>
<proteinExistence type="inferred from homology"/>
<gene>
    <name evidence="6" type="ORF">EJ06DRAFT_481147</name>
</gene>
<dbReference type="InterPro" id="IPR049450">
    <property type="entry name" value="ACOT8-like_C"/>
</dbReference>
<dbReference type="PANTHER" id="PTHR11066">
    <property type="entry name" value="ACYL-COA THIOESTERASE"/>
    <property type="match status" value="1"/>
</dbReference>
<dbReference type="CDD" id="cd03445">
    <property type="entry name" value="Thioesterase_II_repeat2"/>
    <property type="match status" value="1"/>
</dbReference>
<evidence type="ECO:0000256" key="1">
    <source>
        <dbReference type="ARBA" id="ARBA00006538"/>
    </source>
</evidence>
<keyword evidence="7" id="KW-1185">Reference proteome</keyword>
<evidence type="ECO:0000313" key="6">
    <source>
        <dbReference type="EMBL" id="KAF2397700.1"/>
    </source>
</evidence>
<organism evidence="6 7">
    <name type="scientific">Trichodelitschia bisporula</name>
    <dbReference type="NCBI Taxonomy" id="703511"/>
    <lineage>
        <taxon>Eukaryota</taxon>
        <taxon>Fungi</taxon>
        <taxon>Dikarya</taxon>
        <taxon>Ascomycota</taxon>
        <taxon>Pezizomycotina</taxon>
        <taxon>Dothideomycetes</taxon>
        <taxon>Dothideomycetes incertae sedis</taxon>
        <taxon>Phaeotrichales</taxon>
        <taxon>Phaeotrichaceae</taxon>
        <taxon>Trichodelitschia</taxon>
    </lineage>
</organism>
<dbReference type="Pfam" id="PF20789">
    <property type="entry name" value="4HBT_3C"/>
    <property type="match status" value="1"/>
</dbReference>
<evidence type="ECO:0000313" key="7">
    <source>
        <dbReference type="Proteomes" id="UP000799640"/>
    </source>
</evidence>
<feature type="domain" description="Acyl-CoA thioesterase-like C-terminal" evidence="5">
    <location>
        <begin position="217"/>
        <end position="318"/>
    </location>
</feature>
<dbReference type="InterPro" id="IPR049449">
    <property type="entry name" value="TesB_ACOT8-like_N"/>
</dbReference>
<dbReference type="GO" id="GO:0006637">
    <property type="term" value="P:acyl-CoA metabolic process"/>
    <property type="evidence" value="ECO:0007669"/>
    <property type="project" value="InterPro"/>
</dbReference>
<dbReference type="InterPro" id="IPR042171">
    <property type="entry name" value="Acyl-CoA_hotdog"/>
</dbReference>
<reference evidence="6" key="1">
    <citation type="journal article" date="2020" name="Stud. Mycol.">
        <title>101 Dothideomycetes genomes: a test case for predicting lifestyles and emergence of pathogens.</title>
        <authorList>
            <person name="Haridas S."/>
            <person name="Albert R."/>
            <person name="Binder M."/>
            <person name="Bloem J."/>
            <person name="Labutti K."/>
            <person name="Salamov A."/>
            <person name="Andreopoulos B."/>
            <person name="Baker S."/>
            <person name="Barry K."/>
            <person name="Bills G."/>
            <person name="Bluhm B."/>
            <person name="Cannon C."/>
            <person name="Castanera R."/>
            <person name="Culley D."/>
            <person name="Daum C."/>
            <person name="Ezra D."/>
            <person name="Gonzalez J."/>
            <person name="Henrissat B."/>
            <person name="Kuo A."/>
            <person name="Liang C."/>
            <person name="Lipzen A."/>
            <person name="Lutzoni F."/>
            <person name="Magnuson J."/>
            <person name="Mondo S."/>
            <person name="Nolan M."/>
            <person name="Ohm R."/>
            <person name="Pangilinan J."/>
            <person name="Park H.-J."/>
            <person name="Ramirez L."/>
            <person name="Alfaro M."/>
            <person name="Sun H."/>
            <person name="Tritt A."/>
            <person name="Yoshinaga Y."/>
            <person name="Zwiers L.-H."/>
            <person name="Turgeon B."/>
            <person name="Goodwin S."/>
            <person name="Spatafora J."/>
            <person name="Crous P."/>
            <person name="Grigoriev I."/>
        </authorList>
    </citation>
    <scope>NUCLEOTIDE SEQUENCE</scope>
    <source>
        <strain evidence="6">CBS 262.69</strain>
    </source>
</reference>
<name>A0A6G1HNV1_9PEZI</name>
<dbReference type="OrthoDB" id="68328at2759"/>
<dbReference type="Proteomes" id="UP000799640">
    <property type="component" value="Unassembled WGS sequence"/>
</dbReference>
<dbReference type="GO" id="GO:0016853">
    <property type="term" value="F:isomerase activity"/>
    <property type="evidence" value="ECO:0007669"/>
    <property type="project" value="UniProtKB-KW"/>
</dbReference>
<evidence type="ECO:0000256" key="2">
    <source>
        <dbReference type="ARBA" id="ARBA00022801"/>
    </source>
</evidence>
<feature type="domain" description="Acyl-CoA thioesterase-like N-terminal HotDog" evidence="4">
    <location>
        <begin position="46"/>
        <end position="125"/>
    </location>
</feature>
<dbReference type="GO" id="GO:0047617">
    <property type="term" value="F:fatty acyl-CoA hydrolase activity"/>
    <property type="evidence" value="ECO:0007669"/>
    <property type="project" value="InterPro"/>
</dbReference>